<dbReference type="PROSITE" id="PS50109">
    <property type="entry name" value="HIS_KIN"/>
    <property type="match status" value="1"/>
</dbReference>
<dbReference type="EC" id="2.7.13.3" evidence="3"/>
<keyword evidence="11 13" id="KW-1133">Transmembrane helix</keyword>
<evidence type="ECO:0000259" key="14">
    <source>
        <dbReference type="PROSITE" id="PS50109"/>
    </source>
</evidence>
<dbReference type="SMART" id="SM00388">
    <property type="entry name" value="HisKA"/>
    <property type="match status" value="1"/>
</dbReference>
<organism evidence="16 17">
    <name type="scientific">Gordonibacter massiliensis</name>
    <name type="common">ex Traore et al. 2017</name>
    <dbReference type="NCBI Taxonomy" id="1841863"/>
    <lineage>
        <taxon>Bacteria</taxon>
        <taxon>Bacillati</taxon>
        <taxon>Actinomycetota</taxon>
        <taxon>Coriobacteriia</taxon>
        <taxon>Eggerthellales</taxon>
        <taxon>Eggerthellaceae</taxon>
        <taxon>Gordonibacter</taxon>
    </lineage>
</organism>
<keyword evidence="13" id="KW-0472">Membrane</keyword>
<keyword evidence="9 16" id="KW-0418">Kinase</keyword>
<accession>A0A842J8V8</accession>
<feature type="transmembrane region" description="Helical" evidence="13">
    <location>
        <begin position="41"/>
        <end position="63"/>
    </location>
</feature>
<dbReference type="InterPro" id="IPR003594">
    <property type="entry name" value="HATPase_dom"/>
</dbReference>
<dbReference type="Gene3D" id="3.30.565.10">
    <property type="entry name" value="Histidine kinase-like ATPase, C-terminal domain"/>
    <property type="match status" value="1"/>
</dbReference>
<proteinExistence type="predicted"/>
<dbReference type="GO" id="GO:0000155">
    <property type="term" value="F:phosphorelay sensor kinase activity"/>
    <property type="evidence" value="ECO:0007669"/>
    <property type="project" value="InterPro"/>
</dbReference>
<comment type="caution">
    <text evidence="16">The sequence shown here is derived from an EMBL/GenBank/DDBJ whole genome shotgun (WGS) entry which is preliminary data.</text>
</comment>
<keyword evidence="7 13" id="KW-0812">Transmembrane</keyword>
<evidence type="ECO:0000256" key="5">
    <source>
        <dbReference type="ARBA" id="ARBA00022553"/>
    </source>
</evidence>
<dbReference type="SMART" id="SM00304">
    <property type="entry name" value="HAMP"/>
    <property type="match status" value="2"/>
</dbReference>
<dbReference type="EMBL" id="JACMSE010000001">
    <property type="protein sequence ID" value="MBC2887894.1"/>
    <property type="molecule type" value="Genomic_DNA"/>
</dbReference>
<feature type="compositionally biased region" description="Pro residues" evidence="12">
    <location>
        <begin position="8"/>
        <end position="20"/>
    </location>
</feature>
<evidence type="ECO:0000313" key="16">
    <source>
        <dbReference type="EMBL" id="MBC2887894.1"/>
    </source>
</evidence>
<protein>
    <recommendedName>
        <fullName evidence="3">histidine kinase</fullName>
        <ecNumber evidence="3">2.7.13.3</ecNumber>
    </recommendedName>
</protein>
<evidence type="ECO:0000256" key="2">
    <source>
        <dbReference type="ARBA" id="ARBA00004651"/>
    </source>
</evidence>
<dbReference type="InterPro" id="IPR003661">
    <property type="entry name" value="HisK_dim/P_dom"/>
</dbReference>
<dbReference type="InterPro" id="IPR005467">
    <property type="entry name" value="His_kinase_dom"/>
</dbReference>
<dbReference type="Gene3D" id="6.10.340.10">
    <property type="match status" value="1"/>
</dbReference>
<feature type="transmembrane region" description="Helical" evidence="13">
    <location>
        <begin position="228"/>
        <end position="249"/>
    </location>
</feature>
<dbReference type="CDD" id="cd00075">
    <property type="entry name" value="HATPase"/>
    <property type="match status" value="1"/>
</dbReference>
<dbReference type="SMART" id="SM00387">
    <property type="entry name" value="HATPase_c"/>
    <property type="match status" value="1"/>
</dbReference>
<evidence type="ECO:0000256" key="13">
    <source>
        <dbReference type="SAM" id="Phobius"/>
    </source>
</evidence>
<reference evidence="16 17" key="1">
    <citation type="submission" date="2020-08" db="EMBL/GenBank/DDBJ databases">
        <authorList>
            <person name="Liu C."/>
            <person name="Sun Q."/>
        </authorList>
    </citation>
    <scope>NUCLEOTIDE SEQUENCE [LARGE SCALE GENOMIC DNA]</scope>
    <source>
        <strain evidence="16 17">N22</strain>
    </source>
</reference>
<evidence type="ECO:0000256" key="3">
    <source>
        <dbReference type="ARBA" id="ARBA00012438"/>
    </source>
</evidence>
<dbReference type="Pfam" id="PF00512">
    <property type="entry name" value="HisKA"/>
    <property type="match status" value="1"/>
</dbReference>
<evidence type="ECO:0000256" key="1">
    <source>
        <dbReference type="ARBA" id="ARBA00000085"/>
    </source>
</evidence>
<comment type="subcellular location">
    <subcellularLocation>
        <location evidence="2">Cell membrane</location>
        <topology evidence="2">Multi-pass membrane protein</topology>
    </subcellularLocation>
</comment>
<evidence type="ECO:0000256" key="12">
    <source>
        <dbReference type="SAM" id="MobiDB-lite"/>
    </source>
</evidence>
<dbReference type="InterPro" id="IPR003660">
    <property type="entry name" value="HAMP_dom"/>
</dbReference>
<dbReference type="SUPFAM" id="SSF55874">
    <property type="entry name" value="ATPase domain of HSP90 chaperone/DNA topoisomerase II/histidine kinase"/>
    <property type="match status" value="1"/>
</dbReference>
<keyword evidence="10" id="KW-0067">ATP-binding</keyword>
<evidence type="ECO:0000256" key="8">
    <source>
        <dbReference type="ARBA" id="ARBA00022741"/>
    </source>
</evidence>
<keyword evidence="17" id="KW-1185">Reference proteome</keyword>
<dbReference type="SUPFAM" id="SSF158472">
    <property type="entry name" value="HAMP domain-like"/>
    <property type="match status" value="1"/>
</dbReference>
<evidence type="ECO:0000256" key="6">
    <source>
        <dbReference type="ARBA" id="ARBA00022679"/>
    </source>
</evidence>
<dbReference type="InterPro" id="IPR050980">
    <property type="entry name" value="2C_sensor_his_kinase"/>
</dbReference>
<dbReference type="CDD" id="cd06225">
    <property type="entry name" value="HAMP"/>
    <property type="match status" value="1"/>
</dbReference>
<keyword evidence="5" id="KW-0597">Phosphoprotein</keyword>
<evidence type="ECO:0000256" key="4">
    <source>
        <dbReference type="ARBA" id="ARBA00022475"/>
    </source>
</evidence>
<gene>
    <name evidence="16" type="ORF">H7313_00720</name>
</gene>
<dbReference type="InterPro" id="IPR036890">
    <property type="entry name" value="HATPase_C_sf"/>
</dbReference>
<dbReference type="PROSITE" id="PS50885">
    <property type="entry name" value="HAMP"/>
    <property type="match status" value="1"/>
</dbReference>
<dbReference type="GO" id="GO:0005524">
    <property type="term" value="F:ATP binding"/>
    <property type="evidence" value="ECO:0007669"/>
    <property type="project" value="UniProtKB-KW"/>
</dbReference>
<keyword evidence="8" id="KW-0547">Nucleotide-binding</keyword>
<comment type="catalytic activity">
    <reaction evidence="1">
        <text>ATP + protein L-histidine = ADP + protein N-phospho-L-histidine.</text>
        <dbReference type="EC" id="2.7.13.3"/>
    </reaction>
</comment>
<keyword evidence="6" id="KW-0808">Transferase</keyword>
<feature type="domain" description="Histidine kinase" evidence="14">
    <location>
        <begin position="322"/>
        <end position="559"/>
    </location>
</feature>
<name>A0A842J8V8_9ACTN</name>
<evidence type="ECO:0000256" key="9">
    <source>
        <dbReference type="ARBA" id="ARBA00022777"/>
    </source>
</evidence>
<feature type="region of interest" description="Disordered" evidence="12">
    <location>
        <begin position="1"/>
        <end position="24"/>
    </location>
</feature>
<dbReference type="PANTHER" id="PTHR44936">
    <property type="entry name" value="SENSOR PROTEIN CREC"/>
    <property type="match status" value="1"/>
</dbReference>
<dbReference type="GO" id="GO:0005886">
    <property type="term" value="C:plasma membrane"/>
    <property type="evidence" value="ECO:0007669"/>
    <property type="project" value="UniProtKB-SubCell"/>
</dbReference>
<evidence type="ECO:0000256" key="10">
    <source>
        <dbReference type="ARBA" id="ARBA00022840"/>
    </source>
</evidence>
<dbReference type="InterPro" id="IPR036097">
    <property type="entry name" value="HisK_dim/P_sf"/>
</dbReference>
<feature type="domain" description="HAMP" evidence="15">
    <location>
        <begin position="255"/>
        <end position="307"/>
    </location>
</feature>
<dbReference type="Proteomes" id="UP000587396">
    <property type="component" value="Unassembled WGS sequence"/>
</dbReference>
<evidence type="ECO:0000256" key="7">
    <source>
        <dbReference type="ARBA" id="ARBA00022692"/>
    </source>
</evidence>
<dbReference type="Pfam" id="PF02518">
    <property type="entry name" value="HATPase_c"/>
    <property type="match status" value="1"/>
</dbReference>
<dbReference type="AlphaFoldDB" id="A0A842J8V8"/>
<keyword evidence="4" id="KW-1003">Cell membrane</keyword>
<dbReference type="PANTHER" id="PTHR44936:SF10">
    <property type="entry name" value="SENSOR PROTEIN RSTB"/>
    <property type="match status" value="1"/>
</dbReference>
<sequence length="565" mass="60892">MPAAAGAWPPPQPVAPPPGRRPGRLTRLRERWRNASLKTSFMVYMLVFLVAALVLSTATGSLFGGLQNQTTADAYEVAGLYLYDKDADALVPARTVEMSVDGSSAFVQTMRNGIESIARENLSDDTNVMDASDYALYSGSVDSGSDEASGKEGLYPDASIANLPAYDAWARDRFDAWLAENPDSPYASFFATGTASGDGSPTEGLMTSAVGYYLNTPPSPGAQALNTLFGLLSFLLFPLWFGVCIFAAARRFYRKRLAPGLTVLDDAAAKIADQDLDFTVSYDRGNELGRLARSFETMRASLAESQRALWRTAEERKRLNAAFAHDLRTPLTILKGKIELLEARVRSGDASPEQMQASFESLSAQVGRLERYVAAMSGLQKLEDRVAEPAVQPFDAVAEAVEDIGRALCRRTGEAEGQTNGSDATHGTERAERVAFALYVSARCDADRPTLAVDRSLVEEVAENLVGNAARFAAVRVEARLDVRDGFLVLAVEDDGPGFSPEALAHGCAPFFSETPSKDHFGLGLNIATLLCDKHGGNLELGNRPEGGARATARFAMNFPAVDKR</sequence>
<dbReference type="Pfam" id="PF00672">
    <property type="entry name" value="HAMP"/>
    <property type="match status" value="1"/>
</dbReference>
<evidence type="ECO:0000256" key="11">
    <source>
        <dbReference type="ARBA" id="ARBA00022989"/>
    </source>
</evidence>
<dbReference type="SUPFAM" id="SSF47384">
    <property type="entry name" value="Homodimeric domain of signal transducing histidine kinase"/>
    <property type="match status" value="1"/>
</dbReference>
<dbReference type="CDD" id="cd00082">
    <property type="entry name" value="HisKA"/>
    <property type="match status" value="1"/>
</dbReference>
<evidence type="ECO:0000259" key="15">
    <source>
        <dbReference type="PROSITE" id="PS50885"/>
    </source>
</evidence>
<evidence type="ECO:0000313" key="17">
    <source>
        <dbReference type="Proteomes" id="UP000587396"/>
    </source>
</evidence>
<dbReference type="Gene3D" id="1.10.287.130">
    <property type="match status" value="1"/>
</dbReference>